<dbReference type="SUPFAM" id="SSF69065">
    <property type="entry name" value="RNase III domain-like"/>
    <property type="match status" value="1"/>
</dbReference>
<evidence type="ECO:0000256" key="11">
    <source>
        <dbReference type="ARBA" id="ARBA00022759"/>
    </source>
</evidence>
<dbReference type="PANTHER" id="PTHR11207:SF0">
    <property type="entry name" value="RIBONUCLEASE 3"/>
    <property type="match status" value="1"/>
</dbReference>
<keyword evidence="8 15" id="KW-0819">tRNA processing</keyword>
<keyword evidence="6 15" id="KW-0698">rRNA processing</keyword>
<comment type="catalytic activity">
    <reaction evidence="1 15">
        <text>Endonucleolytic cleavage to 5'-phosphomonoester.</text>
        <dbReference type="EC" id="3.1.26.3"/>
    </reaction>
</comment>
<dbReference type="InterPro" id="IPR000999">
    <property type="entry name" value="RNase_III_dom"/>
</dbReference>
<evidence type="ECO:0000256" key="1">
    <source>
        <dbReference type="ARBA" id="ARBA00000109"/>
    </source>
</evidence>
<dbReference type="GO" id="GO:0046872">
    <property type="term" value="F:metal ion binding"/>
    <property type="evidence" value="ECO:0007669"/>
    <property type="project" value="UniProtKB-KW"/>
</dbReference>
<dbReference type="Proteomes" id="UP000000248">
    <property type="component" value="Chromosome"/>
</dbReference>
<name>A5EV51_DICNV</name>
<keyword evidence="11 15" id="KW-0255">Endonuclease</keyword>
<dbReference type="CDD" id="cd10845">
    <property type="entry name" value="DSRM_RNAse_III_family"/>
    <property type="match status" value="1"/>
</dbReference>
<keyword evidence="10 15" id="KW-0479">Metal-binding</keyword>
<keyword evidence="13 15" id="KW-0460">Magnesium</keyword>
<dbReference type="HAMAP" id="MF_00104">
    <property type="entry name" value="RNase_III"/>
    <property type="match status" value="1"/>
</dbReference>
<sequence length="233" mass="25911">MSHAPKINWQLLEHALGYSFQNPELLQRALTHRSFSADHNERFEYLGDALLETVISVALYRRYPESPEGDLTRLRAAIVKSSSLAVIAKQLDLGRYLRLGSGELKSGGKRRESILADAVEAIIAAVYLDSDFYRCEQITLALFAPAIAALPDVEALKDPKTRLQEYLQSRDLPLPVYELVEEKGPEHAKIFTISAKSERFCTTATASSRKKAEQAAAELLFSCYHGKNQGGKA</sequence>
<evidence type="ECO:0000256" key="6">
    <source>
        <dbReference type="ARBA" id="ARBA00022552"/>
    </source>
</evidence>
<dbReference type="CDD" id="cd00593">
    <property type="entry name" value="RIBOc"/>
    <property type="match status" value="1"/>
</dbReference>
<evidence type="ECO:0000256" key="5">
    <source>
        <dbReference type="ARBA" id="ARBA00022490"/>
    </source>
</evidence>
<evidence type="ECO:0000256" key="12">
    <source>
        <dbReference type="ARBA" id="ARBA00022801"/>
    </source>
</evidence>
<comment type="function">
    <text evidence="15">Digests double-stranded RNA. Involved in the processing of primary rRNA transcript to yield the immediate precursors to the large and small rRNAs (23S and 16S). Processes some mRNAs, and tRNAs when they are encoded in the rRNA operon. Processes pre-crRNA and tracrRNA of type II CRISPR loci if present in the organism.</text>
</comment>
<comment type="subunit">
    <text evidence="4 15">Homodimer.</text>
</comment>
<evidence type="ECO:0000256" key="2">
    <source>
        <dbReference type="ARBA" id="ARBA00004496"/>
    </source>
</evidence>
<dbReference type="RefSeq" id="WP_012031025.1">
    <property type="nucleotide sequence ID" value="NC_009446.1"/>
</dbReference>
<comment type="similarity">
    <text evidence="3">Belongs to the ribonuclease III family.</text>
</comment>
<dbReference type="Gene3D" id="3.30.160.20">
    <property type="match status" value="1"/>
</dbReference>
<dbReference type="SMART" id="SM00358">
    <property type="entry name" value="DSRM"/>
    <property type="match status" value="1"/>
</dbReference>
<dbReference type="InterPro" id="IPR011907">
    <property type="entry name" value="RNase_III"/>
</dbReference>
<evidence type="ECO:0000256" key="3">
    <source>
        <dbReference type="ARBA" id="ARBA00010183"/>
    </source>
</evidence>
<keyword evidence="15" id="KW-0699">rRNA-binding</keyword>
<evidence type="ECO:0000313" key="19">
    <source>
        <dbReference type="Proteomes" id="UP000000248"/>
    </source>
</evidence>
<evidence type="ECO:0000313" key="18">
    <source>
        <dbReference type="EMBL" id="ABQ14043.1"/>
    </source>
</evidence>
<feature type="domain" description="RNase III" evidence="17">
    <location>
        <begin position="9"/>
        <end position="131"/>
    </location>
</feature>
<dbReference type="SUPFAM" id="SSF54768">
    <property type="entry name" value="dsRNA-binding domain-like"/>
    <property type="match status" value="1"/>
</dbReference>
<keyword evidence="9 15" id="KW-0540">Nuclease</keyword>
<organism evidence="18 19">
    <name type="scientific">Dichelobacter nodosus (strain VCS1703A)</name>
    <dbReference type="NCBI Taxonomy" id="246195"/>
    <lineage>
        <taxon>Bacteria</taxon>
        <taxon>Pseudomonadati</taxon>
        <taxon>Pseudomonadota</taxon>
        <taxon>Gammaproteobacteria</taxon>
        <taxon>Cardiobacteriales</taxon>
        <taxon>Cardiobacteriaceae</taxon>
        <taxon>Dichelobacter</taxon>
    </lineage>
</organism>
<dbReference type="STRING" id="246195.DNO_0692"/>
<dbReference type="GO" id="GO:0003725">
    <property type="term" value="F:double-stranded RNA binding"/>
    <property type="evidence" value="ECO:0007669"/>
    <property type="project" value="TreeGrafter"/>
</dbReference>
<dbReference type="FunFam" id="1.10.1520.10:FF:000001">
    <property type="entry name" value="Ribonuclease 3"/>
    <property type="match status" value="1"/>
</dbReference>
<evidence type="ECO:0000256" key="10">
    <source>
        <dbReference type="ARBA" id="ARBA00022723"/>
    </source>
</evidence>
<keyword evidence="14 15" id="KW-0694">RNA-binding</keyword>
<dbReference type="GO" id="GO:0019843">
    <property type="term" value="F:rRNA binding"/>
    <property type="evidence" value="ECO:0007669"/>
    <property type="project" value="UniProtKB-KW"/>
</dbReference>
<dbReference type="PROSITE" id="PS00517">
    <property type="entry name" value="RNASE_3_1"/>
    <property type="match status" value="1"/>
</dbReference>
<dbReference type="SMART" id="SM00535">
    <property type="entry name" value="RIBOc"/>
    <property type="match status" value="1"/>
</dbReference>
<dbReference type="GO" id="GO:0006397">
    <property type="term" value="P:mRNA processing"/>
    <property type="evidence" value="ECO:0007669"/>
    <property type="project" value="UniProtKB-UniRule"/>
</dbReference>
<dbReference type="GO" id="GO:0042802">
    <property type="term" value="F:identical protein binding"/>
    <property type="evidence" value="ECO:0007669"/>
    <property type="project" value="UniProtKB-ARBA"/>
</dbReference>
<dbReference type="Pfam" id="PF14622">
    <property type="entry name" value="Ribonucleas_3_3"/>
    <property type="match status" value="1"/>
</dbReference>
<feature type="domain" description="DRBM" evidence="16">
    <location>
        <begin position="158"/>
        <end position="226"/>
    </location>
</feature>
<keyword evidence="12 15" id="KW-0378">Hydrolase</keyword>
<dbReference type="GO" id="GO:0008033">
    <property type="term" value="P:tRNA processing"/>
    <property type="evidence" value="ECO:0007669"/>
    <property type="project" value="UniProtKB-KW"/>
</dbReference>
<dbReference type="EMBL" id="CP000513">
    <property type="protein sequence ID" value="ABQ14043.1"/>
    <property type="molecule type" value="Genomic_DNA"/>
</dbReference>
<feature type="binding site" evidence="15">
    <location>
        <position position="117"/>
    </location>
    <ligand>
        <name>Mg(2+)</name>
        <dbReference type="ChEBI" id="CHEBI:18420"/>
    </ligand>
</feature>
<dbReference type="Pfam" id="PF00035">
    <property type="entry name" value="dsrm"/>
    <property type="match status" value="1"/>
</dbReference>
<protein>
    <recommendedName>
        <fullName evidence="15">Ribonuclease 3</fullName>
        <ecNumber evidence="15">3.1.26.3</ecNumber>
    </recommendedName>
    <alternativeName>
        <fullName evidence="15">Ribonuclease III</fullName>
        <shortName evidence="15">RNase III</shortName>
    </alternativeName>
</protein>
<evidence type="ECO:0000256" key="15">
    <source>
        <dbReference type="HAMAP-Rule" id="MF_00104"/>
    </source>
</evidence>
<feature type="binding site" evidence="15">
    <location>
        <position position="44"/>
    </location>
    <ligand>
        <name>Mg(2+)</name>
        <dbReference type="ChEBI" id="CHEBI:18420"/>
    </ligand>
</feature>
<evidence type="ECO:0000259" key="16">
    <source>
        <dbReference type="PROSITE" id="PS50137"/>
    </source>
</evidence>
<evidence type="ECO:0000256" key="14">
    <source>
        <dbReference type="ARBA" id="ARBA00022884"/>
    </source>
</evidence>
<feature type="binding site" evidence="15">
    <location>
        <position position="120"/>
    </location>
    <ligand>
        <name>Mg(2+)</name>
        <dbReference type="ChEBI" id="CHEBI:18420"/>
    </ligand>
</feature>
<reference evidence="18 19" key="1">
    <citation type="journal article" date="2007" name="Nat. Biotechnol.">
        <title>Genome sequence and identification of candidate vaccine antigens from the animal pathogen Dichelobacter nodosus.</title>
        <authorList>
            <person name="Myers G.S."/>
            <person name="Parker D."/>
            <person name="Al-Hasani K."/>
            <person name="Kennan R.M."/>
            <person name="Seemann T."/>
            <person name="Ren Q."/>
            <person name="Badger J.H."/>
            <person name="Selengut J.D."/>
            <person name="Deboy R.T."/>
            <person name="Tettelin H."/>
            <person name="Boyce J.D."/>
            <person name="McCarl V.P."/>
            <person name="Han X."/>
            <person name="Nelson W.C."/>
            <person name="Madupu R."/>
            <person name="Mohamoud Y."/>
            <person name="Holley T."/>
            <person name="Fedorova N."/>
            <person name="Khouri H."/>
            <person name="Bottomley S.P."/>
            <person name="Whittington R.J."/>
            <person name="Adler B."/>
            <person name="Songer J.G."/>
            <person name="Rood J.I."/>
            <person name="Paulsen I.T."/>
        </authorList>
    </citation>
    <scope>NUCLEOTIDE SEQUENCE [LARGE SCALE GENOMIC DNA]</scope>
    <source>
        <strain evidence="18 19">VCS1703A</strain>
    </source>
</reference>
<comment type="subcellular location">
    <subcellularLocation>
        <location evidence="2 15">Cytoplasm</location>
    </subcellularLocation>
</comment>
<proteinExistence type="inferred from homology"/>
<dbReference type="PROSITE" id="PS50142">
    <property type="entry name" value="RNASE_3_2"/>
    <property type="match status" value="1"/>
</dbReference>
<feature type="active site" evidence="15">
    <location>
        <position position="48"/>
    </location>
</feature>
<dbReference type="OrthoDB" id="9805026at2"/>
<evidence type="ECO:0000256" key="8">
    <source>
        <dbReference type="ARBA" id="ARBA00022694"/>
    </source>
</evidence>
<gene>
    <name evidence="15 18" type="primary">rnc</name>
    <name evidence="18" type="ordered locus">DNO_0692</name>
</gene>
<dbReference type="FunFam" id="3.30.160.20:FF:000003">
    <property type="entry name" value="Ribonuclease 3"/>
    <property type="match status" value="1"/>
</dbReference>
<evidence type="ECO:0000259" key="17">
    <source>
        <dbReference type="PROSITE" id="PS50142"/>
    </source>
</evidence>
<dbReference type="eggNOG" id="COG0571">
    <property type="taxonomic scope" value="Bacteria"/>
</dbReference>
<dbReference type="Gene3D" id="1.10.1520.10">
    <property type="entry name" value="Ribonuclease III domain"/>
    <property type="match status" value="1"/>
</dbReference>
<dbReference type="GO" id="GO:0006364">
    <property type="term" value="P:rRNA processing"/>
    <property type="evidence" value="ECO:0007669"/>
    <property type="project" value="UniProtKB-UniRule"/>
</dbReference>
<keyword evidence="5 15" id="KW-0963">Cytoplasm</keyword>
<dbReference type="InterPro" id="IPR036389">
    <property type="entry name" value="RNase_III_sf"/>
</dbReference>
<dbReference type="InterPro" id="IPR014720">
    <property type="entry name" value="dsRBD_dom"/>
</dbReference>
<evidence type="ECO:0000256" key="7">
    <source>
        <dbReference type="ARBA" id="ARBA00022664"/>
    </source>
</evidence>
<dbReference type="AlphaFoldDB" id="A5EV51"/>
<evidence type="ECO:0000256" key="13">
    <source>
        <dbReference type="ARBA" id="ARBA00022842"/>
    </source>
</evidence>
<keyword evidence="19" id="KW-1185">Reference proteome</keyword>
<dbReference type="HOGENOM" id="CLU_000907_1_1_6"/>
<dbReference type="KEGG" id="dno:DNO_0692"/>
<dbReference type="NCBIfam" id="TIGR02191">
    <property type="entry name" value="RNaseIII"/>
    <property type="match status" value="1"/>
</dbReference>
<evidence type="ECO:0000256" key="4">
    <source>
        <dbReference type="ARBA" id="ARBA00011738"/>
    </source>
</evidence>
<dbReference type="PROSITE" id="PS50137">
    <property type="entry name" value="DS_RBD"/>
    <property type="match status" value="1"/>
</dbReference>
<dbReference type="GO" id="GO:0010468">
    <property type="term" value="P:regulation of gene expression"/>
    <property type="evidence" value="ECO:0007669"/>
    <property type="project" value="TreeGrafter"/>
</dbReference>
<keyword evidence="7 15" id="KW-0507">mRNA processing</keyword>
<feature type="active site" evidence="15">
    <location>
        <position position="120"/>
    </location>
</feature>
<accession>A5EV51</accession>
<dbReference type="EC" id="3.1.26.3" evidence="15"/>
<dbReference type="GO" id="GO:0004525">
    <property type="term" value="F:ribonuclease III activity"/>
    <property type="evidence" value="ECO:0007669"/>
    <property type="project" value="UniProtKB-UniRule"/>
</dbReference>
<dbReference type="GO" id="GO:0005737">
    <property type="term" value="C:cytoplasm"/>
    <property type="evidence" value="ECO:0007669"/>
    <property type="project" value="UniProtKB-SubCell"/>
</dbReference>
<dbReference type="PANTHER" id="PTHR11207">
    <property type="entry name" value="RIBONUCLEASE III"/>
    <property type="match status" value="1"/>
</dbReference>
<comment type="cofactor">
    <cofactor evidence="15">
        <name>Mg(2+)</name>
        <dbReference type="ChEBI" id="CHEBI:18420"/>
    </cofactor>
</comment>
<evidence type="ECO:0000256" key="9">
    <source>
        <dbReference type="ARBA" id="ARBA00022722"/>
    </source>
</evidence>